<reference evidence="2 3" key="1">
    <citation type="journal article" date="2019" name="Genome Biol. Evol.">
        <title>The Rhododendron genome and chromosomal organization provide insight into shared whole-genome duplications across the heath family (Ericaceae).</title>
        <authorList>
            <person name="Soza V.L."/>
            <person name="Lindsley D."/>
            <person name="Waalkes A."/>
            <person name="Ramage E."/>
            <person name="Patwardhan R.P."/>
            <person name="Burton J.N."/>
            <person name="Adey A."/>
            <person name="Kumar A."/>
            <person name="Qiu R."/>
            <person name="Shendure J."/>
            <person name="Hall B."/>
        </authorList>
    </citation>
    <scope>NUCLEOTIDE SEQUENCE [LARGE SCALE GENOMIC DNA]</scope>
    <source>
        <strain evidence="2">RSF 1966-606</strain>
    </source>
</reference>
<feature type="region of interest" description="Disordered" evidence="1">
    <location>
        <begin position="406"/>
        <end position="426"/>
    </location>
</feature>
<dbReference type="Proteomes" id="UP000428333">
    <property type="component" value="Linkage Group LG03"/>
</dbReference>
<evidence type="ECO:0000313" key="3">
    <source>
        <dbReference type="Proteomes" id="UP000428333"/>
    </source>
</evidence>
<feature type="non-terminal residue" evidence="2">
    <location>
        <position position="1"/>
    </location>
</feature>
<gene>
    <name evidence="2" type="ORF">C3L33_04761</name>
</gene>
<feature type="region of interest" description="Disordered" evidence="1">
    <location>
        <begin position="53"/>
        <end position="81"/>
    </location>
</feature>
<dbReference type="PANTHER" id="PTHR34210:SF1">
    <property type="entry name" value="OS03G0274700 PROTEIN"/>
    <property type="match status" value="1"/>
</dbReference>
<evidence type="ECO:0000256" key="1">
    <source>
        <dbReference type="SAM" id="MobiDB-lite"/>
    </source>
</evidence>
<protein>
    <submittedName>
        <fullName evidence="2">Uncharacterized protein</fullName>
    </submittedName>
</protein>
<feature type="region of interest" description="Disordered" evidence="1">
    <location>
        <begin position="131"/>
        <end position="166"/>
    </location>
</feature>
<organism evidence="2 3">
    <name type="scientific">Rhododendron williamsianum</name>
    <dbReference type="NCBI Taxonomy" id="262921"/>
    <lineage>
        <taxon>Eukaryota</taxon>
        <taxon>Viridiplantae</taxon>
        <taxon>Streptophyta</taxon>
        <taxon>Embryophyta</taxon>
        <taxon>Tracheophyta</taxon>
        <taxon>Spermatophyta</taxon>
        <taxon>Magnoliopsida</taxon>
        <taxon>eudicotyledons</taxon>
        <taxon>Gunneridae</taxon>
        <taxon>Pentapetalae</taxon>
        <taxon>asterids</taxon>
        <taxon>Ericales</taxon>
        <taxon>Ericaceae</taxon>
        <taxon>Ericoideae</taxon>
        <taxon>Rhodoreae</taxon>
        <taxon>Rhododendron</taxon>
    </lineage>
</organism>
<sequence>IKVSFGWVSIEAVQNNIEEMRRPGGPGHYGDSGGNAYVNAQMQHMSGQRMEHKSEHYQGRQEPMTSDKGRSYGASKAEGQWRWERDGTKAPNAMSSQMFSEGKLYDFISPFPLIFMVEICLRAEIITGQGGDAPRAYYQGQRPDSKMASEKQGNHDPRSLPPEEDMDIGYEDKHLSQTFEGVEKRFLDDITKLSKEQIDAEDAENARHREVSFCTYNSFWPRAAYVHLWWNMDSRVRLLSDEGIVLWFCRRTLWDATGDGWGVLRTSQNHAESWPGPIPQPKNSYGPKPQLFSAGLGLLKLGLLKEHCDAYRWKKALGLVRVLIGKVSAVENGAVLEEEEEWRHFTLTRFIYHALFATLFQKINTINTQYQEQLAALRARHANRRDEYLRRESHARQQQYQQAMMDHYPNSGIGPNDPHGYGGVDAAAAEPNRAYNGDQYDSYRERARFLGGNRDHHGFEPRGPYPGGRVYDTGSRYY</sequence>
<name>A0A6A4M9Y2_9ERIC</name>
<feature type="compositionally biased region" description="Basic and acidic residues" evidence="1">
    <location>
        <begin position="53"/>
        <end position="70"/>
    </location>
</feature>
<evidence type="ECO:0000313" key="2">
    <source>
        <dbReference type="EMBL" id="KAE9463338.1"/>
    </source>
</evidence>
<dbReference type="AlphaFoldDB" id="A0A6A4M9Y2"/>
<dbReference type="EMBL" id="QEFC01000575">
    <property type="protein sequence ID" value="KAE9463338.1"/>
    <property type="molecule type" value="Genomic_DNA"/>
</dbReference>
<comment type="caution">
    <text evidence="2">The sequence shown here is derived from an EMBL/GenBank/DDBJ whole genome shotgun (WGS) entry which is preliminary data.</text>
</comment>
<proteinExistence type="predicted"/>
<feature type="region of interest" description="Disordered" evidence="1">
    <location>
        <begin position="454"/>
        <end position="478"/>
    </location>
</feature>
<accession>A0A6A4M9Y2</accession>
<dbReference type="OrthoDB" id="1899623at2759"/>
<dbReference type="PANTHER" id="PTHR34210">
    <property type="entry name" value="OS01G0252900 PROTEIN"/>
    <property type="match status" value="1"/>
</dbReference>
<feature type="compositionally biased region" description="Basic and acidic residues" evidence="1">
    <location>
        <begin position="143"/>
        <end position="158"/>
    </location>
</feature>
<keyword evidence="3" id="KW-1185">Reference proteome</keyword>